<reference evidence="3" key="1">
    <citation type="journal article" date="2015" name="PLoS Genet.">
        <title>Genome Sequence and Transcriptome Analyses of Chrysochromulina tobin: Metabolic Tools for Enhanced Algal Fitness in the Prominent Order Prymnesiales (Haptophyceae).</title>
        <authorList>
            <person name="Hovde B.T."/>
            <person name="Deodato C.R."/>
            <person name="Hunsperger H.M."/>
            <person name="Ryken S.A."/>
            <person name="Yost W."/>
            <person name="Jha R.K."/>
            <person name="Patterson J."/>
            <person name="Monnat R.J. Jr."/>
            <person name="Barlow S.B."/>
            <person name="Starkenburg S.R."/>
            <person name="Cattolico R.A."/>
        </authorList>
    </citation>
    <scope>NUCLEOTIDE SEQUENCE</scope>
    <source>
        <strain evidence="3">CCMP291</strain>
    </source>
</reference>
<organism evidence="2 3">
    <name type="scientific">Chrysochromulina tobinii</name>
    <dbReference type="NCBI Taxonomy" id="1460289"/>
    <lineage>
        <taxon>Eukaryota</taxon>
        <taxon>Haptista</taxon>
        <taxon>Haptophyta</taxon>
        <taxon>Prymnesiophyceae</taxon>
        <taxon>Prymnesiales</taxon>
        <taxon>Chrysochromulinaceae</taxon>
        <taxon>Chrysochromulina</taxon>
    </lineage>
</organism>
<feature type="region of interest" description="Disordered" evidence="1">
    <location>
        <begin position="126"/>
        <end position="148"/>
    </location>
</feature>
<dbReference type="AlphaFoldDB" id="A0A0M0K6L1"/>
<feature type="compositionally biased region" description="Basic residues" evidence="1">
    <location>
        <begin position="126"/>
        <end position="142"/>
    </location>
</feature>
<feature type="non-terminal residue" evidence="2">
    <location>
        <position position="148"/>
    </location>
</feature>
<evidence type="ECO:0000313" key="2">
    <source>
        <dbReference type="EMBL" id="KOO34257.1"/>
    </source>
</evidence>
<comment type="caution">
    <text evidence="2">The sequence shown here is derived from an EMBL/GenBank/DDBJ whole genome shotgun (WGS) entry which is preliminary data.</text>
</comment>
<evidence type="ECO:0000256" key="1">
    <source>
        <dbReference type="SAM" id="MobiDB-lite"/>
    </source>
</evidence>
<gene>
    <name evidence="2" type="ORF">Ctob_012418</name>
</gene>
<dbReference type="Proteomes" id="UP000037460">
    <property type="component" value="Unassembled WGS sequence"/>
</dbReference>
<sequence length="148" mass="15938">MAAKICSLAAEGSASPLVARTARCRDLGERDRLDAVERREALQVPRPVDAGGLDTEADEGGHRDAAVLDLGVAEPANRLLALVANVERVVVPKDGVELVGKLLEAGLVRDLSGLPRLHRRLLGNVHRGRRRAHARRHGHHGRREGEGS</sequence>
<protein>
    <submittedName>
        <fullName evidence="2">Uncharacterized protein</fullName>
    </submittedName>
</protein>
<dbReference type="EMBL" id="JWZX01001279">
    <property type="protein sequence ID" value="KOO34257.1"/>
    <property type="molecule type" value="Genomic_DNA"/>
</dbReference>
<keyword evidence="3" id="KW-1185">Reference proteome</keyword>
<proteinExistence type="predicted"/>
<accession>A0A0M0K6L1</accession>
<name>A0A0M0K6L1_9EUKA</name>
<evidence type="ECO:0000313" key="3">
    <source>
        <dbReference type="Proteomes" id="UP000037460"/>
    </source>
</evidence>